<evidence type="ECO:0000313" key="2">
    <source>
        <dbReference type="EMBL" id="PSU45748.1"/>
    </source>
</evidence>
<keyword evidence="1" id="KW-0472">Membrane</keyword>
<organism evidence="2 3">
    <name type="scientific">Photobacterium frigidiphilum</name>
    <dbReference type="NCBI Taxonomy" id="264736"/>
    <lineage>
        <taxon>Bacteria</taxon>
        <taxon>Pseudomonadati</taxon>
        <taxon>Pseudomonadota</taxon>
        <taxon>Gammaproteobacteria</taxon>
        <taxon>Vibrionales</taxon>
        <taxon>Vibrionaceae</taxon>
        <taxon>Photobacterium</taxon>
    </lineage>
</organism>
<dbReference type="NCBIfam" id="TIGR03746">
    <property type="entry name" value="conj_TIGR03746"/>
    <property type="match status" value="1"/>
</dbReference>
<reference evidence="2 3" key="1">
    <citation type="submission" date="2018-01" db="EMBL/GenBank/DDBJ databases">
        <title>Whole genome sequencing of Histamine producing bacteria.</title>
        <authorList>
            <person name="Butler K."/>
        </authorList>
    </citation>
    <scope>NUCLEOTIDE SEQUENCE [LARGE SCALE GENOMIC DNA]</scope>
    <source>
        <strain evidence="2 3">JCM 12947</strain>
    </source>
</reference>
<dbReference type="RefSeq" id="WP_107244509.1">
    <property type="nucleotide sequence ID" value="NZ_PYMJ01000027.1"/>
</dbReference>
<comment type="caution">
    <text evidence="2">The sequence shown here is derived from an EMBL/GenBank/DDBJ whole genome shotgun (WGS) entry which is preliminary data.</text>
</comment>
<proteinExistence type="predicted"/>
<gene>
    <name evidence="2" type="ORF">C9J12_21130</name>
</gene>
<dbReference type="Proteomes" id="UP000240987">
    <property type="component" value="Unassembled WGS sequence"/>
</dbReference>
<protein>
    <submittedName>
        <fullName evidence="2">TIGR03746 family integrating conjugative element protein</fullName>
    </submittedName>
</protein>
<dbReference type="InterPro" id="IPR021548">
    <property type="entry name" value="DUF2895"/>
</dbReference>
<accession>A0A2T3JA83</accession>
<keyword evidence="1" id="KW-0812">Transmembrane</keyword>
<dbReference type="EMBL" id="PYMJ01000027">
    <property type="protein sequence ID" value="PSU45748.1"/>
    <property type="molecule type" value="Genomic_DNA"/>
</dbReference>
<dbReference type="OrthoDB" id="8558441at2"/>
<name>A0A2T3JA83_9GAMM</name>
<evidence type="ECO:0000313" key="3">
    <source>
        <dbReference type="Proteomes" id="UP000240987"/>
    </source>
</evidence>
<keyword evidence="3" id="KW-1185">Reference proteome</keyword>
<dbReference type="Pfam" id="PF11444">
    <property type="entry name" value="DUF2895"/>
    <property type="match status" value="1"/>
</dbReference>
<dbReference type="AlphaFoldDB" id="A0A2T3JA83"/>
<sequence length="216" mass="24614">MSTGARGRFRNALTGRDAHIRSLNFAVGGLTAVCLFMAFGWNNAAQDITVHNPPDLRAGSTRPWWEVPAPNVYDFAVRMFAQINRWPTNGTTDYKQNLHTYKWYITPQCREVLAQDYDQKRSKGELSGRERALFEIPGRGYKDWRVTTLSQDSWTVLADLQLKEYVKGTEVKTSLARWPLRIVRYDVDVNNNPWGLAIDCFDGPAREINVVSGGEQ</sequence>
<feature type="transmembrane region" description="Helical" evidence="1">
    <location>
        <begin position="21"/>
        <end position="41"/>
    </location>
</feature>
<keyword evidence="1" id="KW-1133">Transmembrane helix</keyword>
<evidence type="ECO:0000256" key="1">
    <source>
        <dbReference type="SAM" id="Phobius"/>
    </source>
</evidence>